<evidence type="ECO:0008006" key="4">
    <source>
        <dbReference type="Google" id="ProtNLM"/>
    </source>
</evidence>
<proteinExistence type="predicted"/>
<gene>
    <name evidence="2" type="ORF">NDU88_000129</name>
</gene>
<protein>
    <recommendedName>
        <fullName evidence="4">Transmembrane protein</fullName>
    </recommendedName>
</protein>
<dbReference type="AlphaFoldDB" id="A0AAV7TEJ7"/>
<keyword evidence="3" id="KW-1185">Reference proteome</keyword>
<comment type="caution">
    <text evidence="2">The sequence shown here is derived from an EMBL/GenBank/DDBJ whole genome shotgun (WGS) entry which is preliminary data.</text>
</comment>
<evidence type="ECO:0000313" key="2">
    <source>
        <dbReference type="EMBL" id="KAJ1174838.1"/>
    </source>
</evidence>
<accession>A0AAV7TEJ7</accession>
<sequence>MKISGEEEKGREDGVRRNRQAQEKMMVAVRWKKKEKKRMDKEHYFQHLPMLVVPVFDVFIRISFGSERALSHPPIPMLVVPVFDVFIRISFGSQRTLSHPPRATAE</sequence>
<organism evidence="2 3">
    <name type="scientific">Pleurodeles waltl</name>
    <name type="common">Iberian ribbed newt</name>
    <dbReference type="NCBI Taxonomy" id="8319"/>
    <lineage>
        <taxon>Eukaryota</taxon>
        <taxon>Metazoa</taxon>
        <taxon>Chordata</taxon>
        <taxon>Craniata</taxon>
        <taxon>Vertebrata</taxon>
        <taxon>Euteleostomi</taxon>
        <taxon>Amphibia</taxon>
        <taxon>Batrachia</taxon>
        <taxon>Caudata</taxon>
        <taxon>Salamandroidea</taxon>
        <taxon>Salamandridae</taxon>
        <taxon>Pleurodelinae</taxon>
        <taxon>Pleurodeles</taxon>
    </lineage>
</organism>
<dbReference type="EMBL" id="JANPWB010000006">
    <property type="protein sequence ID" value="KAJ1174838.1"/>
    <property type="molecule type" value="Genomic_DNA"/>
</dbReference>
<evidence type="ECO:0000256" key="1">
    <source>
        <dbReference type="SAM" id="MobiDB-lite"/>
    </source>
</evidence>
<name>A0AAV7TEJ7_PLEWA</name>
<reference evidence="2" key="1">
    <citation type="journal article" date="2022" name="bioRxiv">
        <title>Sequencing and chromosome-scale assembly of the giantPleurodeles waltlgenome.</title>
        <authorList>
            <person name="Brown T."/>
            <person name="Elewa A."/>
            <person name="Iarovenko S."/>
            <person name="Subramanian E."/>
            <person name="Araus A.J."/>
            <person name="Petzold A."/>
            <person name="Susuki M."/>
            <person name="Suzuki K.-i.T."/>
            <person name="Hayashi T."/>
            <person name="Toyoda A."/>
            <person name="Oliveira C."/>
            <person name="Osipova E."/>
            <person name="Leigh N.D."/>
            <person name="Simon A."/>
            <person name="Yun M.H."/>
        </authorList>
    </citation>
    <scope>NUCLEOTIDE SEQUENCE</scope>
    <source>
        <strain evidence="2">20211129_DDA</strain>
        <tissue evidence="2">Liver</tissue>
    </source>
</reference>
<feature type="region of interest" description="Disordered" evidence="1">
    <location>
        <begin position="1"/>
        <end position="21"/>
    </location>
</feature>
<evidence type="ECO:0000313" key="3">
    <source>
        <dbReference type="Proteomes" id="UP001066276"/>
    </source>
</evidence>
<dbReference type="Proteomes" id="UP001066276">
    <property type="component" value="Chromosome 3_2"/>
</dbReference>